<evidence type="ECO:0000256" key="1">
    <source>
        <dbReference type="ARBA" id="ARBA00013860"/>
    </source>
</evidence>
<dbReference type="InterPro" id="IPR038619">
    <property type="entry name" value="MraZ_sf"/>
</dbReference>
<evidence type="ECO:0000256" key="6">
    <source>
        <dbReference type="ARBA" id="ARBA00023163"/>
    </source>
</evidence>
<dbReference type="SUPFAM" id="SSF89447">
    <property type="entry name" value="AbrB/MazE/MraZ-like"/>
    <property type="match status" value="1"/>
</dbReference>
<sequence>MIFAGEYEHRIDPQGRVAIPARFKMAFIDGIVLGRAYDNCVVVYTPEEWERAASDIAQQPATSASARKLARLTFSGAFAGTLDRSGRVVVPMQLREYAGLGEDVIIVGTGRFIEIWSAAAWAEERRVLDTEASDIAEAAPQVAPQPEQTQIVVRQYEPETPGSEA</sequence>
<dbReference type="PROSITE" id="PS51740">
    <property type="entry name" value="SPOVT_ABRB"/>
    <property type="match status" value="2"/>
</dbReference>
<dbReference type="PANTHER" id="PTHR34701">
    <property type="entry name" value="TRANSCRIPTIONAL REGULATOR MRAZ"/>
    <property type="match status" value="1"/>
</dbReference>
<keyword evidence="2 7" id="KW-0963">Cytoplasm</keyword>
<keyword evidence="5 7" id="KW-0238">DNA-binding</keyword>
<dbReference type="GO" id="GO:2000143">
    <property type="term" value="P:negative regulation of DNA-templated transcription initiation"/>
    <property type="evidence" value="ECO:0007669"/>
    <property type="project" value="TreeGrafter"/>
</dbReference>
<dbReference type="Proteomes" id="UP001219901">
    <property type="component" value="Chromosome"/>
</dbReference>
<dbReference type="GO" id="GO:0003700">
    <property type="term" value="F:DNA-binding transcription factor activity"/>
    <property type="evidence" value="ECO:0007669"/>
    <property type="project" value="UniProtKB-UniRule"/>
</dbReference>
<dbReference type="Pfam" id="PF02381">
    <property type="entry name" value="MraZ"/>
    <property type="match status" value="2"/>
</dbReference>
<keyword evidence="11" id="KW-1185">Reference proteome</keyword>
<evidence type="ECO:0000313" key="10">
    <source>
        <dbReference type="EMBL" id="WFG39730.1"/>
    </source>
</evidence>
<dbReference type="HAMAP" id="MF_01008">
    <property type="entry name" value="MraZ"/>
    <property type="match status" value="1"/>
</dbReference>
<evidence type="ECO:0000256" key="4">
    <source>
        <dbReference type="ARBA" id="ARBA00023015"/>
    </source>
</evidence>
<comment type="subunit">
    <text evidence="7">Forms oligomers.</text>
</comment>
<protein>
    <recommendedName>
        <fullName evidence="1 7">Transcriptional regulator MraZ</fullName>
    </recommendedName>
</protein>
<feature type="domain" description="SpoVT-AbrB" evidence="8">
    <location>
        <begin position="77"/>
        <end position="120"/>
    </location>
</feature>
<dbReference type="GO" id="GO:0005737">
    <property type="term" value="C:cytoplasm"/>
    <property type="evidence" value="ECO:0007669"/>
    <property type="project" value="UniProtKB-UniRule"/>
</dbReference>
<reference evidence="11" key="3">
    <citation type="submission" date="2023-06" db="EMBL/GenBank/DDBJ databases">
        <title>Pangenomics reveal diversification of enzyme families and niche specialization in globally abundant SAR202 bacteria.</title>
        <authorList>
            <person name="Saw J.H.W."/>
        </authorList>
    </citation>
    <scope>NUCLEOTIDE SEQUENCE [LARGE SCALE GENOMIC DNA]</scope>
    <source>
        <strain evidence="11">JH1073</strain>
    </source>
</reference>
<keyword evidence="6 7" id="KW-0804">Transcription</keyword>
<dbReference type="EMBL" id="CP046147">
    <property type="protein sequence ID" value="WFG39730.1"/>
    <property type="molecule type" value="Genomic_DNA"/>
</dbReference>
<dbReference type="CDD" id="cd16320">
    <property type="entry name" value="MraZ_N"/>
    <property type="match status" value="1"/>
</dbReference>
<reference evidence="11 12" key="1">
    <citation type="submission" date="2019-11" db="EMBL/GenBank/DDBJ databases">
        <authorList>
            <person name="Cho J.-C."/>
        </authorList>
    </citation>
    <scope>NUCLEOTIDE SEQUENCE [LARGE SCALE GENOMIC DNA]</scope>
    <source>
        <strain evidence="10 11">JH1073</strain>
        <strain evidence="9 12">JH702</strain>
    </source>
</reference>
<evidence type="ECO:0000256" key="7">
    <source>
        <dbReference type="HAMAP-Rule" id="MF_01008"/>
    </source>
</evidence>
<dbReference type="PANTHER" id="PTHR34701:SF1">
    <property type="entry name" value="TRANSCRIPTIONAL REGULATOR MRAZ"/>
    <property type="match status" value="1"/>
</dbReference>
<keyword evidence="4 7" id="KW-0805">Transcription regulation</keyword>
<proteinExistence type="inferred from homology"/>
<evidence type="ECO:0000256" key="2">
    <source>
        <dbReference type="ARBA" id="ARBA00022490"/>
    </source>
</evidence>
<evidence type="ECO:0000313" key="12">
    <source>
        <dbReference type="Proteomes" id="UP001321249"/>
    </source>
</evidence>
<dbReference type="CDD" id="cd16321">
    <property type="entry name" value="MraZ_C"/>
    <property type="match status" value="1"/>
</dbReference>
<dbReference type="Gene3D" id="3.40.1550.20">
    <property type="entry name" value="Transcriptional regulator MraZ domain"/>
    <property type="match status" value="1"/>
</dbReference>
<keyword evidence="3" id="KW-0677">Repeat</keyword>
<accession>A0AAJ5ZEX4</accession>
<gene>
    <name evidence="7 10" type="primary">mraZ</name>
    <name evidence="9" type="ORF">GKO46_00320</name>
    <name evidence="10" type="ORF">GKO48_08900</name>
</gene>
<reference evidence="10" key="2">
    <citation type="journal article" date="2023" name="Nat. Commun.">
        <title>Cultivation of marine bacteria of the SAR202 clade.</title>
        <authorList>
            <person name="Lim Y."/>
            <person name="Seo J.H."/>
            <person name="Giovannoni S.J."/>
            <person name="Kang I."/>
            <person name="Cho J.C."/>
        </authorList>
    </citation>
    <scope>NUCLEOTIDE SEQUENCE</scope>
    <source>
        <strain evidence="10">JH1073</strain>
    </source>
</reference>
<name>A0AAJ5ZEX4_9CHLR</name>
<evidence type="ECO:0000256" key="5">
    <source>
        <dbReference type="ARBA" id="ARBA00023125"/>
    </source>
</evidence>
<dbReference type="Proteomes" id="UP001321249">
    <property type="component" value="Unassembled WGS sequence"/>
</dbReference>
<dbReference type="InterPro" id="IPR035644">
    <property type="entry name" value="MraZ_C"/>
</dbReference>
<dbReference type="AlphaFoldDB" id="A0AAJ5ZEX4"/>
<dbReference type="InterPro" id="IPR020603">
    <property type="entry name" value="MraZ_dom"/>
</dbReference>
<dbReference type="InterPro" id="IPR007159">
    <property type="entry name" value="SpoVT-AbrB_dom"/>
</dbReference>
<dbReference type="InterPro" id="IPR003444">
    <property type="entry name" value="MraZ"/>
</dbReference>
<evidence type="ECO:0000313" key="11">
    <source>
        <dbReference type="Proteomes" id="UP001219901"/>
    </source>
</evidence>
<dbReference type="GO" id="GO:0000976">
    <property type="term" value="F:transcription cis-regulatory region binding"/>
    <property type="evidence" value="ECO:0007669"/>
    <property type="project" value="TreeGrafter"/>
</dbReference>
<dbReference type="RefSeq" id="WP_342823731.1">
    <property type="nucleotide sequence ID" value="NZ_CP046146.1"/>
</dbReference>
<dbReference type="InterPro" id="IPR035642">
    <property type="entry name" value="MraZ_N"/>
</dbReference>
<evidence type="ECO:0000259" key="8">
    <source>
        <dbReference type="PROSITE" id="PS51740"/>
    </source>
</evidence>
<dbReference type="NCBIfam" id="TIGR00242">
    <property type="entry name" value="division/cell wall cluster transcriptional repressor MraZ"/>
    <property type="match status" value="1"/>
</dbReference>
<comment type="subcellular location">
    <subcellularLocation>
        <location evidence="7">Cytoplasm</location>
        <location evidence="7">Nucleoid</location>
    </subcellularLocation>
</comment>
<dbReference type="GO" id="GO:0009295">
    <property type="term" value="C:nucleoid"/>
    <property type="evidence" value="ECO:0007669"/>
    <property type="project" value="UniProtKB-SubCell"/>
</dbReference>
<feature type="domain" description="SpoVT-AbrB" evidence="8">
    <location>
        <begin position="6"/>
        <end position="48"/>
    </location>
</feature>
<dbReference type="InterPro" id="IPR037914">
    <property type="entry name" value="SpoVT-AbrB_sf"/>
</dbReference>
<evidence type="ECO:0000313" key="9">
    <source>
        <dbReference type="EMBL" id="MDG0865518.1"/>
    </source>
</evidence>
<evidence type="ECO:0000256" key="3">
    <source>
        <dbReference type="ARBA" id="ARBA00022737"/>
    </source>
</evidence>
<organism evidence="10 11">
    <name type="scientific">Candidatus Lucifugimonas marina</name>
    <dbReference type="NCBI Taxonomy" id="3038979"/>
    <lineage>
        <taxon>Bacteria</taxon>
        <taxon>Bacillati</taxon>
        <taxon>Chloroflexota</taxon>
        <taxon>Dehalococcoidia</taxon>
        <taxon>SAR202 cluster</taxon>
        <taxon>Candidatus Lucifugimonadales</taxon>
        <taxon>Candidatus Lucifugimonadaceae</taxon>
        <taxon>Candidatus Lucifugimonas</taxon>
    </lineage>
</organism>
<comment type="similarity">
    <text evidence="7">Belongs to the MraZ family.</text>
</comment>
<dbReference type="EMBL" id="WMBE01000001">
    <property type="protein sequence ID" value="MDG0865518.1"/>
    <property type="molecule type" value="Genomic_DNA"/>
</dbReference>